<evidence type="ECO:0000256" key="8">
    <source>
        <dbReference type="ARBA" id="ARBA00031028"/>
    </source>
</evidence>
<gene>
    <name evidence="12" type="primary">nad2</name>
</gene>
<organism evidence="12">
    <name type="scientific">Candida viswanathii</name>
    <dbReference type="NCBI Taxonomy" id="5486"/>
    <lineage>
        <taxon>Eukaryota</taxon>
        <taxon>Fungi</taxon>
        <taxon>Dikarya</taxon>
        <taxon>Ascomycota</taxon>
        <taxon>Saccharomycotina</taxon>
        <taxon>Pichiomycetes</taxon>
        <taxon>Debaryomycetaceae</taxon>
        <taxon>Candida/Lodderomyces clade</taxon>
        <taxon>Candida</taxon>
    </lineage>
</organism>
<keyword evidence="7 10" id="KW-0472">Membrane</keyword>
<dbReference type="InterPro" id="IPR001750">
    <property type="entry name" value="ND/Mrp_TM"/>
</dbReference>
<dbReference type="EMBL" id="EF536359">
    <property type="protein sequence ID" value="ABP03921.1"/>
    <property type="molecule type" value="Genomic_DNA"/>
</dbReference>
<dbReference type="PANTHER" id="PTHR22773">
    <property type="entry name" value="NADH DEHYDROGENASE"/>
    <property type="match status" value="1"/>
</dbReference>
<feature type="domain" description="NADH:quinone oxidoreductase/Mrp antiporter transmembrane" evidence="11">
    <location>
        <begin position="111"/>
        <end position="394"/>
    </location>
</feature>
<comment type="similarity">
    <text evidence="2">Belongs to the complex I subunit 2 family.</text>
</comment>
<feature type="transmembrane region" description="Helical" evidence="10">
    <location>
        <begin position="146"/>
        <end position="169"/>
    </location>
</feature>
<evidence type="ECO:0000256" key="9">
    <source>
        <dbReference type="ARBA" id="ARBA00049551"/>
    </source>
</evidence>
<feature type="transmembrane region" description="Helical" evidence="10">
    <location>
        <begin position="300"/>
        <end position="325"/>
    </location>
</feature>
<dbReference type="AlphaFoldDB" id="D2CK04"/>
<proteinExistence type="inferred from homology"/>
<evidence type="ECO:0000256" key="2">
    <source>
        <dbReference type="ARBA" id="ARBA00007012"/>
    </source>
</evidence>
<feature type="transmembrane region" description="Helical" evidence="10">
    <location>
        <begin position="189"/>
        <end position="212"/>
    </location>
</feature>
<dbReference type="RefSeq" id="YP_003433761.1">
    <property type="nucleotide sequence ID" value="NC_013809.1"/>
</dbReference>
<dbReference type="EC" id="7.1.1.2" evidence="3"/>
<feature type="transmembrane region" description="Helical" evidence="10">
    <location>
        <begin position="276"/>
        <end position="294"/>
    </location>
</feature>
<feature type="transmembrane region" description="Helical" evidence="10">
    <location>
        <begin position="61"/>
        <end position="80"/>
    </location>
</feature>
<accession>D2CK04</accession>
<evidence type="ECO:0000259" key="11">
    <source>
        <dbReference type="Pfam" id="PF00361"/>
    </source>
</evidence>
<evidence type="ECO:0000256" key="6">
    <source>
        <dbReference type="ARBA" id="ARBA00022989"/>
    </source>
</evidence>
<geneLocation type="mitochondrion" evidence="12"/>
<feature type="transmembrane region" description="Helical" evidence="10">
    <location>
        <begin position="92"/>
        <end position="110"/>
    </location>
</feature>
<evidence type="ECO:0000256" key="4">
    <source>
        <dbReference type="ARBA" id="ARBA00021008"/>
    </source>
</evidence>
<dbReference type="GO" id="GO:0008137">
    <property type="term" value="F:NADH dehydrogenase (ubiquinone) activity"/>
    <property type="evidence" value="ECO:0007669"/>
    <property type="project" value="UniProtKB-EC"/>
</dbReference>
<evidence type="ECO:0000313" key="12">
    <source>
        <dbReference type="EMBL" id="ABP03921.1"/>
    </source>
</evidence>
<feature type="transmembrane region" description="Helical" evidence="10">
    <location>
        <begin position="371"/>
        <end position="401"/>
    </location>
</feature>
<evidence type="ECO:0000256" key="7">
    <source>
        <dbReference type="ARBA" id="ARBA00023136"/>
    </source>
</evidence>
<keyword evidence="12" id="KW-0496">Mitochondrion</keyword>
<dbReference type="GO" id="GO:0016020">
    <property type="term" value="C:membrane"/>
    <property type="evidence" value="ECO:0007669"/>
    <property type="project" value="UniProtKB-SubCell"/>
</dbReference>
<dbReference type="Pfam" id="PF00361">
    <property type="entry name" value="Proton_antipo_M"/>
    <property type="match status" value="1"/>
</dbReference>
<feature type="transmembrane region" description="Helical" evidence="10">
    <location>
        <begin position="116"/>
        <end position="134"/>
    </location>
</feature>
<evidence type="ECO:0000256" key="10">
    <source>
        <dbReference type="SAM" id="Phobius"/>
    </source>
</evidence>
<feature type="transmembrane region" description="Helical" evidence="10">
    <location>
        <begin position="422"/>
        <end position="445"/>
    </location>
</feature>
<comment type="catalytic activity">
    <reaction evidence="9">
        <text>a ubiquinone + NADH + 5 H(+)(in) = a ubiquinol + NAD(+) + 4 H(+)(out)</text>
        <dbReference type="Rhea" id="RHEA:29091"/>
        <dbReference type="Rhea" id="RHEA-COMP:9565"/>
        <dbReference type="Rhea" id="RHEA-COMP:9566"/>
        <dbReference type="ChEBI" id="CHEBI:15378"/>
        <dbReference type="ChEBI" id="CHEBI:16389"/>
        <dbReference type="ChEBI" id="CHEBI:17976"/>
        <dbReference type="ChEBI" id="CHEBI:57540"/>
        <dbReference type="ChEBI" id="CHEBI:57945"/>
        <dbReference type="EC" id="7.1.1.2"/>
    </reaction>
</comment>
<reference evidence="12" key="1">
    <citation type="submission" date="2007-04" db="EMBL/GenBank/DDBJ databases">
        <title>Complete mtDNA sequence of the yeast Candida viswanathii.</title>
        <authorList>
            <person name="Valach M."/>
            <person name="Pfeiffer I."/>
            <person name="Nosek J."/>
        </authorList>
    </citation>
    <scope>NUCLEOTIDE SEQUENCE</scope>
    <source>
        <strain evidence="12">CBS4024</strain>
    </source>
</reference>
<sequence>MLSLTLFTYIVYLAYNPNLSQHLNRLTALALAFTVYLAWECLGLQYSYLTIFNDWFSYTPGNSPIVILLIILVLSLIIYGTITPRYNINNQWIALLMIINLIGLILLPMVNDLIPLYVVIELQSYSLYLLTGVYNKSYNATRGAILYFVTGGIASVLILLSSAEVYQQTGLTNLSELGTFYTFMDNNNIFNSFNILIIGLLFKMGLAPLHAWSIAVYSYTPTYITAYISIVAKVSIMSFIYLNMSLFNTQILLIAFYLSITVAAYTPLYQVTLKSILAYSGILNFGYLITAVILGDQAYYIYIIQYSLTHILIFYCILAVGEYVSQPSSQWSPIVNVNQLIIPNKILTLTFIICLFSLIGIPPLPGFYGKYYIIVALMDSGLYMEGLAIIIFSVIATYYYAYIIKQLASNLNISGTASIKPVLNSTISLIISIYIVLLSSLFLALPTLLEGLTLLLN</sequence>
<evidence type="ECO:0000256" key="3">
    <source>
        <dbReference type="ARBA" id="ARBA00012944"/>
    </source>
</evidence>
<protein>
    <recommendedName>
        <fullName evidence="4">NADH-ubiquinone oxidoreductase chain 2</fullName>
        <ecNumber evidence="3">7.1.1.2</ecNumber>
    </recommendedName>
    <alternativeName>
        <fullName evidence="8">NADH dehydrogenase subunit 2</fullName>
    </alternativeName>
</protein>
<evidence type="ECO:0000256" key="5">
    <source>
        <dbReference type="ARBA" id="ARBA00022692"/>
    </source>
</evidence>
<feature type="transmembrane region" description="Helical" evidence="10">
    <location>
        <begin position="346"/>
        <end position="365"/>
    </location>
</feature>
<feature type="transmembrane region" description="Helical" evidence="10">
    <location>
        <begin position="250"/>
        <end position="269"/>
    </location>
</feature>
<comment type="subcellular location">
    <subcellularLocation>
        <location evidence="1">Membrane</location>
        <topology evidence="1">Multi-pass membrane protein</topology>
    </subcellularLocation>
</comment>
<keyword evidence="6 10" id="KW-1133">Transmembrane helix</keyword>
<keyword evidence="5 10" id="KW-0812">Transmembrane</keyword>
<dbReference type="GeneID" id="8774230"/>
<feature type="transmembrane region" description="Helical" evidence="10">
    <location>
        <begin position="26"/>
        <end position="49"/>
    </location>
</feature>
<name>D2CK04_9ASCO</name>
<evidence type="ECO:0000256" key="1">
    <source>
        <dbReference type="ARBA" id="ARBA00004141"/>
    </source>
</evidence>